<protein>
    <submittedName>
        <fullName evidence="3">Uncharacterized protein</fullName>
    </submittedName>
</protein>
<feature type="transmembrane region" description="Helical" evidence="2">
    <location>
        <begin position="7"/>
        <end position="27"/>
    </location>
</feature>
<proteinExistence type="predicted"/>
<organism evidence="3 4">
    <name type="scientific">Candidatus Lloydbacteria bacterium RIFCSPHIGHO2_02_FULL_50_13</name>
    <dbReference type="NCBI Taxonomy" id="1798661"/>
    <lineage>
        <taxon>Bacteria</taxon>
        <taxon>Candidatus Lloydiibacteriota</taxon>
    </lineage>
</organism>
<dbReference type="AlphaFoldDB" id="A0A1G2D7P7"/>
<sequence>MHNLMKLPLITAIGVAAVTVGVGTYYFTAEPSHPPVAKEKQGHALEDTSATAKEQETAPGDLEKIEKKETKSIPKFSDDTSKYAGSYRCWSYNVSGGGGGNCRLFAPLVLKSNGLYSLSSEAGTFSVEGNTMYLSESKIRGSGTLLEGGLQIRFEYDYNGWHHVLTYLKESANEENEKSSAAISGGKYVEVTLHIVYPAGDSSADSVNTVTIYPKEGGPQVAQSLAYATDRQTTEVWFSKRPPKTGLLTGKVYKVMVGSGFGEWQVGELDLLGVLDNVERTIIATLSKSSSGDL</sequence>
<reference evidence="3 4" key="1">
    <citation type="journal article" date="2016" name="Nat. Commun.">
        <title>Thousands of microbial genomes shed light on interconnected biogeochemical processes in an aquifer system.</title>
        <authorList>
            <person name="Anantharaman K."/>
            <person name="Brown C.T."/>
            <person name="Hug L.A."/>
            <person name="Sharon I."/>
            <person name="Castelle C.J."/>
            <person name="Probst A.J."/>
            <person name="Thomas B.C."/>
            <person name="Singh A."/>
            <person name="Wilkins M.J."/>
            <person name="Karaoz U."/>
            <person name="Brodie E.L."/>
            <person name="Williams K.H."/>
            <person name="Hubbard S.S."/>
            <person name="Banfield J.F."/>
        </authorList>
    </citation>
    <scope>NUCLEOTIDE SEQUENCE [LARGE SCALE GENOMIC DNA]</scope>
</reference>
<dbReference type="EMBL" id="MHLL01000026">
    <property type="protein sequence ID" value="OGZ08778.1"/>
    <property type="molecule type" value="Genomic_DNA"/>
</dbReference>
<evidence type="ECO:0000256" key="2">
    <source>
        <dbReference type="SAM" id="Phobius"/>
    </source>
</evidence>
<feature type="region of interest" description="Disordered" evidence="1">
    <location>
        <begin position="33"/>
        <end position="60"/>
    </location>
</feature>
<dbReference type="STRING" id="1798661.A3D65_03195"/>
<gene>
    <name evidence="3" type="ORF">A3D65_03195</name>
</gene>
<dbReference type="Proteomes" id="UP000177996">
    <property type="component" value="Unassembled WGS sequence"/>
</dbReference>
<accession>A0A1G2D7P7</accession>
<name>A0A1G2D7P7_9BACT</name>
<keyword evidence="2" id="KW-1133">Transmembrane helix</keyword>
<keyword evidence="2" id="KW-0472">Membrane</keyword>
<feature type="compositionally biased region" description="Basic and acidic residues" evidence="1">
    <location>
        <begin position="36"/>
        <end position="46"/>
    </location>
</feature>
<evidence type="ECO:0000313" key="4">
    <source>
        <dbReference type="Proteomes" id="UP000177996"/>
    </source>
</evidence>
<comment type="caution">
    <text evidence="3">The sequence shown here is derived from an EMBL/GenBank/DDBJ whole genome shotgun (WGS) entry which is preliminary data.</text>
</comment>
<evidence type="ECO:0000256" key="1">
    <source>
        <dbReference type="SAM" id="MobiDB-lite"/>
    </source>
</evidence>
<keyword evidence="2" id="KW-0812">Transmembrane</keyword>
<evidence type="ECO:0000313" key="3">
    <source>
        <dbReference type="EMBL" id="OGZ08778.1"/>
    </source>
</evidence>